<proteinExistence type="predicted"/>
<name>A0ACC2C1B6_DIPCM</name>
<dbReference type="Proteomes" id="UP001162992">
    <property type="component" value="Chromosome 12"/>
</dbReference>
<sequence>MATMAMQMPTMAPSAPTPSPLLRANSPASLQSPNLSSPTHPSQGLGASSLGGGPGASHLPRGPPLLPPFSLTSSLSVTPSPGVAIPLSSYSPPVETAIGLSRVKLADILPEDGAPSDSYTRAVETLSGSLARVNAAIVELSAEDAALVRCALESAKLYFQTRSQTNGVAQTWASRDGCSLSGYFAGPVKDTYVFRAGRSSSNDSVEPPPPCMPDLFRCLGKASRAALSAIARSLRLRGDVFNPLLDDSPLPHGDLSYSVLAATAYHTCNPKGNIVEGPGAVQEVEKGLLMLIASDSAGLQVCDPSGRWYLADTGVNFGDLLLLTGRALQQATAGLRRACSYRVIPPSSSSLLTAAGRTSLAFRLMPRGNATIDCSAMSDAGHAIPEGYGPVSVNQFMDGLTAAEALMGNGFDNNLENVLTNSEPSLRSVLCDPLTRSFLEDAVVAHCGHSFGGATLRRVLESRVCSTCGVGVEPSSFIPNFALRAAATAYKYEEQNRSILGTKLKRKDLGDYGDFRNKRPNKDNAASPGNKDSAPRTGKGVQYPFVINERVMIKGNKRTPEKFVGREASITSLCLNGWYLVRTLDSGDSVRLQYRSLQKIRSDENGLPEHHRQGSHT</sequence>
<protein>
    <submittedName>
        <fullName evidence="1">Uncharacterized protein</fullName>
    </submittedName>
</protein>
<comment type="caution">
    <text evidence="1">The sequence shown here is derived from an EMBL/GenBank/DDBJ whole genome shotgun (WGS) entry which is preliminary data.</text>
</comment>
<evidence type="ECO:0000313" key="2">
    <source>
        <dbReference type="Proteomes" id="UP001162992"/>
    </source>
</evidence>
<reference evidence="2" key="1">
    <citation type="journal article" date="2024" name="Proc. Natl. Acad. Sci. U.S.A.">
        <title>Extraordinary preservation of gene collinearity over three hundred million years revealed in homosporous lycophytes.</title>
        <authorList>
            <person name="Li C."/>
            <person name="Wickell D."/>
            <person name="Kuo L.Y."/>
            <person name="Chen X."/>
            <person name="Nie B."/>
            <person name="Liao X."/>
            <person name="Peng D."/>
            <person name="Ji J."/>
            <person name="Jenkins J."/>
            <person name="Williams M."/>
            <person name="Shu S."/>
            <person name="Plott C."/>
            <person name="Barry K."/>
            <person name="Rajasekar S."/>
            <person name="Grimwood J."/>
            <person name="Han X."/>
            <person name="Sun S."/>
            <person name="Hou Z."/>
            <person name="He W."/>
            <person name="Dai G."/>
            <person name="Sun C."/>
            <person name="Schmutz J."/>
            <person name="Leebens-Mack J.H."/>
            <person name="Li F.W."/>
            <person name="Wang L."/>
        </authorList>
    </citation>
    <scope>NUCLEOTIDE SEQUENCE [LARGE SCALE GENOMIC DNA]</scope>
    <source>
        <strain evidence="2">cv. PW_Plant_1</strain>
    </source>
</reference>
<organism evidence="1 2">
    <name type="scientific">Diphasiastrum complanatum</name>
    <name type="common">Issler's clubmoss</name>
    <name type="synonym">Lycopodium complanatum</name>
    <dbReference type="NCBI Taxonomy" id="34168"/>
    <lineage>
        <taxon>Eukaryota</taxon>
        <taxon>Viridiplantae</taxon>
        <taxon>Streptophyta</taxon>
        <taxon>Embryophyta</taxon>
        <taxon>Tracheophyta</taxon>
        <taxon>Lycopodiopsida</taxon>
        <taxon>Lycopodiales</taxon>
        <taxon>Lycopodiaceae</taxon>
        <taxon>Lycopodioideae</taxon>
        <taxon>Diphasiastrum</taxon>
    </lineage>
</organism>
<gene>
    <name evidence="1" type="ORF">O6H91_12G048300</name>
</gene>
<evidence type="ECO:0000313" key="1">
    <source>
        <dbReference type="EMBL" id="KAJ7535844.1"/>
    </source>
</evidence>
<keyword evidence="2" id="KW-1185">Reference proteome</keyword>
<dbReference type="EMBL" id="CM055103">
    <property type="protein sequence ID" value="KAJ7535844.1"/>
    <property type="molecule type" value="Genomic_DNA"/>
</dbReference>
<accession>A0ACC2C1B6</accession>